<organism evidence="1 2">
    <name type="scientific">Catellatospora bangladeshensis</name>
    <dbReference type="NCBI Taxonomy" id="310355"/>
    <lineage>
        <taxon>Bacteria</taxon>
        <taxon>Bacillati</taxon>
        <taxon>Actinomycetota</taxon>
        <taxon>Actinomycetes</taxon>
        <taxon>Micromonosporales</taxon>
        <taxon>Micromonosporaceae</taxon>
        <taxon>Catellatospora</taxon>
    </lineage>
</organism>
<evidence type="ECO:0000313" key="1">
    <source>
        <dbReference type="EMBL" id="GIF81079.1"/>
    </source>
</evidence>
<dbReference type="RefSeq" id="WP_203745247.1">
    <property type="nucleotide sequence ID" value="NZ_BONF01000011.1"/>
</dbReference>
<evidence type="ECO:0008006" key="3">
    <source>
        <dbReference type="Google" id="ProtNLM"/>
    </source>
</evidence>
<dbReference type="InterPro" id="IPR011989">
    <property type="entry name" value="ARM-like"/>
</dbReference>
<dbReference type="EMBL" id="BONF01000011">
    <property type="protein sequence ID" value="GIF81079.1"/>
    <property type="molecule type" value="Genomic_DNA"/>
</dbReference>
<dbReference type="AlphaFoldDB" id="A0A8J3JNF9"/>
<dbReference type="InterPro" id="IPR016024">
    <property type="entry name" value="ARM-type_fold"/>
</dbReference>
<evidence type="ECO:0000313" key="2">
    <source>
        <dbReference type="Proteomes" id="UP000601223"/>
    </source>
</evidence>
<proteinExistence type="predicted"/>
<keyword evidence="2" id="KW-1185">Reference proteome</keyword>
<gene>
    <name evidence="1" type="ORF">Cba03nite_24280</name>
</gene>
<protein>
    <recommendedName>
        <fullName evidence="3">Leucine rich repeat variant</fullName>
    </recommendedName>
</protein>
<accession>A0A8J3JNF9</accession>
<dbReference type="SUPFAM" id="SSF48371">
    <property type="entry name" value="ARM repeat"/>
    <property type="match status" value="2"/>
</dbReference>
<reference evidence="1 2" key="1">
    <citation type="submission" date="2021-01" db="EMBL/GenBank/DDBJ databases">
        <title>Whole genome shotgun sequence of Catellatospora bangladeshensis NBRC 107357.</title>
        <authorList>
            <person name="Komaki H."/>
            <person name="Tamura T."/>
        </authorList>
    </citation>
    <scope>NUCLEOTIDE SEQUENCE [LARGE SCALE GENOMIC DNA]</scope>
    <source>
        <strain evidence="1 2">NBRC 107357</strain>
    </source>
</reference>
<dbReference type="Gene3D" id="1.25.10.10">
    <property type="entry name" value="Leucine-rich Repeat Variant"/>
    <property type="match status" value="2"/>
</dbReference>
<name>A0A8J3JNF9_9ACTN</name>
<comment type="caution">
    <text evidence="1">The sequence shown here is derived from an EMBL/GenBank/DDBJ whole genome shotgun (WGS) entry which is preliminary data.</text>
</comment>
<dbReference type="Proteomes" id="UP000601223">
    <property type="component" value="Unassembled WGS sequence"/>
</dbReference>
<sequence>MPETGDWPEPQMVHTGCCEGSRWRLRLPGPSSDRGQVRLAGLALNPSAPDDVLVALVRAGGRLPRLVLAEHFRYHTWLCEERPEVAAALVTVTTETGDPHLLERLKLVAAFPPDAIAALAVSPDYRVRAAVPWITGCPPETMAALAADPHPEVRRNTVWVDQLSPEIQIVLARDPDRAVRDAVSQRDALPAEARDILARDEDVEIRANVLDATDGGLTGEVAEEMARHPDPDVRVWAAGTEPLSLETRWVLAGDPVPAVRQAVGLSGYTPGPVLATLADDADQEVRRRVALHGATPPESLQALAMDPDEEVARTAVTAISGKRHRPLPAFERLAASAGRLSVKQLRDLLGATVKSGCEPGPRPWPVEEAPDLRQALMARCAVSPDARLRAMAAADWWLPAETAAQLVSDRDPMVRRWLARHCRDKEILIRLAEAPDEGVGEALADNGYTPADVLEGLPAKPLRLARHRNASGSLLARLLVDADHATRIAIAENRNTPPTTLAGLALGDTERDVIHAACANAALPVETMWELVQAVRPPEPADGIHGGIIRQG</sequence>